<dbReference type="PANTHER" id="PTHR42821">
    <property type="entry name" value="CATALASE"/>
    <property type="match status" value="1"/>
</dbReference>
<evidence type="ECO:0000313" key="18">
    <source>
        <dbReference type="Proteomes" id="UP000813385"/>
    </source>
</evidence>
<dbReference type="Gene3D" id="1.20.1370.20">
    <property type="match status" value="1"/>
</dbReference>
<evidence type="ECO:0000256" key="13">
    <source>
        <dbReference type="RuleBase" id="RU004142"/>
    </source>
</evidence>
<evidence type="ECO:0000256" key="2">
    <source>
        <dbReference type="ARBA" id="ARBA00005329"/>
    </source>
</evidence>
<feature type="active site" evidence="10">
    <location>
        <position position="104"/>
    </location>
</feature>
<keyword evidence="8 11" id="KW-0408">Iron</keyword>
<dbReference type="OrthoDB" id="6880011at2759"/>
<feature type="chain" id="PRO_5035444489" description="Catalase" evidence="15">
    <location>
        <begin position="20"/>
        <end position="718"/>
    </location>
</feature>
<dbReference type="InterPro" id="IPR020835">
    <property type="entry name" value="Catalase_sf"/>
</dbReference>
<dbReference type="AlphaFoldDB" id="A0A8K0T9E1"/>
<dbReference type="SUPFAM" id="SSF56634">
    <property type="entry name" value="Heme-dependent catalase-like"/>
    <property type="match status" value="1"/>
</dbReference>
<dbReference type="InterPro" id="IPR011614">
    <property type="entry name" value="Catalase_core"/>
</dbReference>
<feature type="signal peptide" evidence="15">
    <location>
        <begin position="1"/>
        <end position="19"/>
    </location>
</feature>
<comment type="function">
    <text evidence="13">Catalyzes the degradation of hydrogen peroxide (H(2)O(2)) generated by peroxisomal oxidases to water and oxygen, thereby protecting cells from the toxic effects of hydrogen peroxide.</text>
</comment>
<comment type="catalytic activity">
    <reaction evidence="12">
        <text>2 H2O2 = O2 + 2 H2O</text>
        <dbReference type="Rhea" id="RHEA:20309"/>
        <dbReference type="ChEBI" id="CHEBI:15377"/>
        <dbReference type="ChEBI" id="CHEBI:15379"/>
        <dbReference type="ChEBI" id="CHEBI:16240"/>
        <dbReference type="EC" id="1.11.1.6"/>
    </reaction>
</comment>
<keyword evidence="9 12" id="KW-0376">Hydrogen peroxide</keyword>
<gene>
    <name evidence="17" type="ORF">B0T11DRAFT_357622</name>
</gene>
<dbReference type="GO" id="GO:0020037">
    <property type="term" value="F:heme binding"/>
    <property type="evidence" value="ECO:0007669"/>
    <property type="project" value="InterPro"/>
</dbReference>
<evidence type="ECO:0000256" key="15">
    <source>
        <dbReference type="SAM" id="SignalP"/>
    </source>
</evidence>
<dbReference type="PROSITE" id="PS00438">
    <property type="entry name" value="CATALASE_2"/>
    <property type="match status" value="1"/>
</dbReference>
<feature type="compositionally biased region" description="Polar residues" evidence="14">
    <location>
        <begin position="433"/>
        <end position="452"/>
    </location>
</feature>
<dbReference type="GO" id="GO:0006979">
    <property type="term" value="P:response to oxidative stress"/>
    <property type="evidence" value="ECO:0007669"/>
    <property type="project" value="InterPro"/>
</dbReference>
<dbReference type="Proteomes" id="UP000813385">
    <property type="component" value="Unassembled WGS sequence"/>
</dbReference>
<evidence type="ECO:0000256" key="9">
    <source>
        <dbReference type="ARBA" id="ARBA00023324"/>
    </source>
</evidence>
<keyword evidence="18" id="KW-1185">Reference proteome</keyword>
<dbReference type="InterPro" id="IPR041399">
    <property type="entry name" value="Catalase_large_C"/>
</dbReference>
<keyword evidence="4 12" id="KW-0575">Peroxidase</keyword>
<evidence type="ECO:0000256" key="5">
    <source>
        <dbReference type="ARBA" id="ARBA00022617"/>
    </source>
</evidence>
<dbReference type="CDD" id="cd03132">
    <property type="entry name" value="GATase1_catalase"/>
    <property type="match status" value="1"/>
</dbReference>
<dbReference type="PIRSF" id="PIRSF038927">
    <property type="entry name" value="Catalase_clade2"/>
    <property type="match status" value="1"/>
</dbReference>
<comment type="caution">
    <text evidence="17">The sequence shown here is derived from an EMBL/GenBank/DDBJ whole genome shotgun (WGS) entry which is preliminary data.</text>
</comment>
<dbReference type="EMBL" id="JAGPXD010000005">
    <property type="protein sequence ID" value="KAH7354285.1"/>
    <property type="molecule type" value="Genomic_DNA"/>
</dbReference>
<dbReference type="Gene3D" id="3.40.50.880">
    <property type="match status" value="1"/>
</dbReference>
<protein>
    <recommendedName>
        <fullName evidence="3 12">Catalase</fullName>
        <ecNumber evidence="3 12">1.11.1.6</ecNumber>
    </recommendedName>
</protein>
<evidence type="ECO:0000256" key="6">
    <source>
        <dbReference type="ARBA" id="ARBA00022723"/>
    </source>
</evidence>
<dbReference type="GO" id="GO:0004096">
    <property type="term" value="F:catalase activity"/>
    <property type="evidence" value="ECO:0007669"/>
    <property type="project" value="UniProtKB-EC"/>
</dbReference>
<dbReference type="InterPro" id="IPR024712">
    <property type="entry name" value="Catalase_clade2"/>
</dbReference>
<dbReference type="Gene3D" id="2.40.180.10">
    <property type="entry name" value="Catalase core domain"/>
    <property type="match status" value="1"/>
</dbReference>
<dbReference type="PROSITE" id="PS00437">
    <property type="entry name" value="CATALASE_1"/>
    <property type="match status" value="1"/>
</dbReference>
<dbReference type="SMART" id="SM01060">
    <property type="entry name" value="Catalase"/>
    <property type="match status" value="1"/>
</dbReference>
<accession>A0A8K0T9E1</accession>
<evidence type="ECO:0000256" key="8">
    <source>
        <dbReference type="ARBA" id="ARBA00023004"/>
    </source>
</evidence>
<proteinExistence type="inferred from homology"/>
<feature type="active site" evidence="10">
    <location>
        <position position="175"/>
    </location>
</feature>
<evidence type="ECO:0000256" key="1">
    <source>
        <dbReference type="ARBA" id="ARBA00001971"/>
    </source>
</evidence>
<evidence type="ECO:0000256" key="12">
    <source>
        <dbReference type="RuleBase" id="RU000498"/>
    </source>
</evidence>
<evidence type="ECO:0000256" key="11">
    <source>
        <dbReference type="PIRSR" id="PIRSR038927-2"/>
    </source>
</evidence>
<comment type="cofactor">
    <cofactor evidence="1 11">
        <name>heme</name>
        <dbReference type="ChEBI" id="CHEBI:30413"/>
    </cofactor>
</comment>
<dbReference type="EC" id="1.11.1.6" evidence="3 12"/>
<dbReference type="GO" id="GO:0042744">
    <property type="term" value="P:hydrogen peroxide catabolic process"/>
    <property type="evidence" value="ECO:0007669"/>
    <property type="project" value="UniProtKB-KW"/>
</dbReference>
<sequence>MYTVLLLATALAFAGQTTAQCPFAGVMASAGTPHDTESACSRNHMAAHEIDSTTAFMTTDVGGPIEDQTSLKAGSRGPTLLEDFILRQKITHFDHERVPERVVHARGAGAYGTFVSYGNWSDLTAASFLAEEGKTTPVFVRFSTVAGSRGSADTVRDVRGFGTWTDEGIHDVVGNNIPVFFVQDAAQFPDLIHAVKPSPDNEIPQAATAHDSAWDFFSQETTSLHTLLWAMSNHGLPRSYRHMNGFGVNTYRFVTDDGDSKLIKWHFRSKQGLASLLWEEAQVLAGRNPDYHRQDLWDAIEAGNGPEWDVAVQIIDEEDAEAFGFDLLDATKLLPEELVPLQVLGRLKLDANPKNYFAETEQIMFQPGHIVRGIDFSEDPLLQGRTFSYLDTQLNRNLGSPNFEQIPINRPISEVHNNNRDGAGQQFIHLNTKPYTPNSLNNGSPKQANQTRGRGFFTAPERTVSGFLTRERPVSFADHWTQPRLFFNSLMTAEKQILVDAIRFETAKLKSEQVKGNVLKELNKVSNELANRVASFLGAELLMPDETYYHGNQTKGCSTMNRWLKSIAGLKVGILTSTDSDDSFSQAKHIAEILEAEGVVAIIVGERLVSGVGMIYAQANAADFDGILVTDGAGEVFSSQQTPLYPALRPSLIVHDAYRWGKPIGLIGSARKHAPYAETDLLAEYGVYPAEEVDDGFLEDFKRGLSIFKFHRRFAVDS</sequence>
<evidence type="ECO:0000256" key="3">
    <source>
        <dbReference type="ARBA" id="ARBA00012314"/>
    </source>
</evidence>
<organism evidence="17 18">
    <name type="scientific">Plectosphaerella cucumerina</name>
    <dbReference type="NCBI Taxonomy" id="40658"/>
    <lineage>
        <taxon>Eukaryota</taxon>
        <taxon>Fungi</taxon>
        <taxon>Dikarya</taxon>
        <taxon>Ascomycota</taxon>
        <taxon>Pezizomycotina</taxon>
        <taxon>Sordariomycetes</taxon>
        <taxon>Hypocreomycetidae</taxon>
        <taxon>Glomerellales</taxon>
        <taxon>Plectosphaerellaceae</taxon>
        <taxon>Plectosphaerella</taxon>
    </lineage>
</organism>
<dbReference type="Pfam" id="PF00199">
    <property type="entry name" value="Catalase"/>
    <property type="match status" value="1"/>
</dbReference>
<dbReference type="PRINTS" id="PR00067">
    <property type="entry name" value="CATALASE"/>
</dbReference>
<dbReference type="PROSITE" id="PS51402">
    <property type="entry name" value="CATALASE_3"/>
    <property type="match status" value="1"/>
</dbReference>
<feature type="non-terminal residue" evidence="17">
    <location>
        <position position="718"/>
    </location>
</feature>
<dbReference type="InterPro" id="IPR010582">
    <property type="entry name" value="Catalase_immune_responsive"/>
</dbReference>
<reference evidence="17" key="1">
    <citation type="journal article" date="2021" name="Nat. Commun.">
        <title>Genetic determinants of endophytism in the Arabidopsis root mycobiome.</title>
        <authorList>
            <person name="Mesny F."/>
            <person name="Miyauchi S."/>
            <person name="Thiergart T."/>
            <person name="Pickel B."/>
            <person name="Atanasova L."/>
            <person name="Karlsson M."/>
            <person name="Huettel B."/>
            <person name="Barry K.W."/>
            <person name="Haridas S."/>
            <person name="Chen C."/>
            <person name="Bauer D."/>
            <person name="Andreopoulos W."/>
            <person name="Pangilinan J."/>
            <person name="LaButti K."/>
            <person name="Riley R."/>
            <person name="Lipzen A."/>
            <person name="Clum A."/>
            <person name="Drula E."/>
            <person name="Henrissat B."/>
            <person name="Kohler A."/>
            <person name="Grigoriev I.V."/>
            <person name="Martin F.M."/>
            <person name="Hacquard S."/>
        </authorList>
    </citation>
    <scope>NUCLEOTIDE SEQUENCE</scope>
    <source>
        <strain evidence="17">MPI-CAGE-AT-0016</strain>
    </source>
</reference>
<feature type="domain" description="Catalase core" evidence="16">
    <location>
        <begin position="58"/>
        <end position="444"/>
    </location>
</feature>
<dbReference type="FunFam" id="2.40.180.10:FF:000003">
    <property type="entry name" value="Catalase"/>
    <property type="match status" value="1"/>
</dbReference>
<evidence type="ECO:0000256" key="7">
    <source>
        <dbReference type="ARBA" id="ARBA00023002"/>
    </source>
</evidence>
<dbReference type="Pfam" id="PF18011">
    <property type="entry name" value="Catalase_C"/>
    <property type="match status" value="1"/>
</dbReference>
<evidence type="ECO:0000313" key="17">
    <source>
        <dbReference type="EMBL" id="KAH7354285.1"/>
    </source>
</evidence>
<evidence type="ECO:0000256" key="4">
    <source>
        <dbReference type="ARBA" id="ARBA00022559"/>
    </source>
</evidence>
<name>A0A8K0T9E1_9PEZI</name>
<dbReference type="InterPro" id="IPR029062">
    <property type="entry name" value="Class_I_gatase-like"/>
</dbReference>
<dbReference type="Pfam" id="PF06628">
    <property type="entry name" value="Catalase-rel"/>
    <property type="match status" value="1"/>
</dbReference>
<evidence type="ECO:0000256" key="14">
    <source>
        <dbReference type="SAM" id="MobiDB-lite"/>
    </source>
</evidence>
<dbReference type="GO" id="GO:0046872">
    <property type="term" value="F:metal ion binding"/>
    <property type="evidence" value="ECO:0007669"/>
    <property type="project" value="UniProtKB-KW"/>
</dbReference>
<evidence type="ECO:0000259" key="16">
    <source>
        <dbReference type="SMART" id="SM01060"/>
    </source>
</evidence>
<evidence type="ECO:0000256" key="10">
    <source>
        <dbReference type="PIRSR" id="PIRSR038927-1"/>
    </source>
</evidence>
<dbReference type="InterPro" id="IPR024708">
    <property type="entry name" value="Catalase_AS"/>
</dbReference>
<dbReference type="PANTHER" id="PTHR42821:SF3">
    <property type="entry name" value="CATALASE B"/>
    <property type="match status" value="1"/>
</dbReference>
<keyword evidence="5 12" id="KW-0349">Heme</keyword>
<keyword evidence="7 12" id="KW-0560">Oxidoreductase</keyword>
<feature type="binding site" description="axial binding residue" evidence="11">
    <location>
        <position position="389"/>
    </location>
    <ligand>
        <name>heme</name>
        <dbReference type="ChEBI" id="CHEBI:30413"/>
    </ligand>
    <ligandPart>
        <name>Fe</name>
        <dbReference type="ChEBI" id="CHEBI:18248"/>
    </ligandPart>
</feature>
<keyword evidence="15" id="KW-0732">Signal</keyword>
<comment type="similarity">
    <text evidence="2 12">Belongs to the catalase family.</text>
</comment>
<dbReference type="GO" id="GO:0005829">
    <property type="term" value="C:cytosol"/>
    <property type="evidence" value="ECO:0007669"/>
    <property type="project" value="TreeGrafter"/>
</dbReference>
<feature type="region of interest" description="Disordered" evidence="14">
    <location>
        <begin position="430"/>
        <end position="453"/>
    </location>
</feature>
<dbReference type="InterPro" id="IPR043156">
    <property type="entry name" value="Catalase_clade2_helical"/>
</dbReference>
<dbReference type="InterPro" id="IPR002226">
    <property type="entry name" value="Catalase_haem_BS"/>
</dbReference>
<keyword evidence="6 11" id="KW-0479">Metal-binding</keyword>
<dbReference type="InterPro" id="IPR018028">
    <property type="entry name" value="Catalase"/>
</dbReference>